<comment type="pathway">
    <text evidence="2">Cofactor biosynthesis; tetrahydrofolate biosynthesis; 4-aminobenzoate from chorismate: step 1/2.</text>
</comment>
<evidence type="ECO:0000256" key="1">
    <source>
        <dbReference type="ARBA" id="ARBA00001000"/>
    </source>
</evidence>
<evidence type="ECO:0000259" key="11">
    <source>
        <dbReference type="Pfam" id="PF00425"/>
    </source>
</evidence>
<sequence>MADQQPHILLVDSYCSFAYNLAALCKKAIPHSVLHVIKNDTHTIRDLLPAIRQFSAIVVGPGPGSPDIPTDIGVVRDLWKVADENLVPTFGVCLGQQSLGIEYGATIHRLHTVKHGQVSVVQHTGTEFFAGLPDLKVVRYHSLHIKPHAGGDIEELAWSEDEENGRVVMGVRHITKPFWAVQYHPESVLTDEGGLKVLENFWTLAHAWNQTNRPSFTPPVEIILPQSHIWPRISQRYSAHEFNKSLGSVTYKTIQVPDISIIDLCEYLGVNDESKRFVFLDSAAYPGQHSILACLGDASSQFTHYVHENFVEITTGTLKVQQELSGKDIWTWLDEYRESRKVAGGDARVPFWGGFAGYLTYEAGFGALDIPVPRKSNHRENNHPDVNLVWVDRSIVVDTATSKIWVQSLLPEDEQWIRETAVHIAELPRASTIPNMPSADQVTVKFPDHDQYIEDIKRSKEYLFSGDSYELCLTGQTRICVPKEAVMPAWERYKLLRTVNAAPHAGYLRLHPTAFLSCSPERFLSYSRTPGAVCQLRPIKGTVRKLPHITREVAEEMLAGSRKEIAENLMIVDLIRHDLHNAVGERVSTKKFCGVEEYETLWQLVSVIEGSLSEGTSIEVDDSLGWEVLRRSLPPGSMTGAPKKRSVELLQGIEGRERGPYSGVFGYWCAGGGGDWSVTIRSCFLHDSEKGDGEEWTIGAGGAITALSDPDAEWEETKVKLNGVLRGFGASC</sequence>
<dbReference type="SUPFAM" id="SSF56322">
    <property type="entry name" value="ADC synthase"/>
    <property type="match status" value="1"/>
</dbReference>
<evidence type="ECO:0000259" key="10">
    <source>
        <dbReference type="Pfam" id="PF00117"/>
    </source>
</evidence>
<feature type="domain" description="Anthranilate synthase component I N-terminal" evidence="12">
    <location>
        <begin position="270"/>
        <end position="405"/>
    </location>
</feature>
<dbReference type="NCBIfam" id="TIGR01823">
    <property type="entry name" value="PabB-fungal"/>
    <property type="match status" value="1"/>
</dbReference>
<dbReference type="PANTHER" id="PTHR11236">
    <property type="entry name" value="AMINOBENZOATE/ANTHRANILATE SYNTHASE"/>
    <property type="match status" value="1"/>
</dbReference>
<dbReference type="GO" id="GO:0000162">
    <property type="term" value="P:L-tryptophan biosynthetic process"/>
    <property type="evidence" value="ECO:0007669"/>
    <property type="project" value="TreeGrafter"/>
</dbReference>
<feature type="domain" description="Chorismate-utilising enzyme C-terminal" evidence="11">
    <location>
        <begin position="449"/>
        <end position="720"/>
    </location>
</feature>
<dbReference type="InterPro" id="IPR029062">
    <property type="entry name" value="Class_I_gatase-like"/>
</dbReference>
<dbReference type="GO" id="GO:0046820">
    <property type="term" value="F:4-amino-4-deoxychorismate synthase activity"/>
    <property type="evidence" value="ECO:0007669"/>
    <property type="project" value="UniProtKB-EC"/>
</dbReference>
<proteinExistence type="inferred from homology"/>
<dbReference type="GO" id="GO:0008153">
    <property type="term" value="P:4-aminobenzoate biosynthetic process"/>
    <property type="evidence" value="ECO:0007669"/>
    <property type="project" value="TreeGrafter"/>
</dbReference>
<evidence type="ECO:0000259" key="12">
    <source>
        <dbReference type="Pfam" id="PF04715"/>
    </source>
</evidence>
<organism evidence="13 14">
    <name type="scientific">Agaricus bisporus var. burnettii (strain JB137-S8 / ATCC MYA-4627 / FGSC 10392)</name>
    <name type="common">White button mushroom</name>
    <dbReference type="NCBI Taxonomy" id="597362"/>
    <lineage>
        <taxon>Eukaryota</taxon>
        <taxon>Fungi</taxon>
        <taxon>Dikarya</taxon>
        <taxon>Basidiomycota</taxon>
        <taxon>Agaricomycotina</taxon>
        <taxon>Agaricomycetes</taxon>
        <taxon>Agaricomycetidae</taxon>
        <taxon>Agaricales</taxon>
        <taxon>Agaricineae</taxon>
        <taxon>Agaricaceae</taxon>
        <taxon>Agaricus</taxon>
    </lineage>
</organism>
<dbReference type="eggNOG" id="KOG1224">
    <property type="taxonomic scope" value="Eukaryota"/>
</dbReference>
<dbReference type="GO" id="GO:0046654">
    <property type="term" value="P:tetrahydrofolate biosynthetic process"/>
    <property type="evidence" value="ECO:0007669"/>
    <property type="project" value="UniProtKB-UniPathway"/>
</dbReference>
<keyword evidence="14" id="KW-1185">Reference proteome</keyword>
<keyword evidence="5" id="KW-0808">Transferase</keyword>
<dbReference type="PRINTS" id="PR00096">
    <property type="entry name" value="GATASE"/>
</dbReference>
<accession>K5XKQ7</accession>
<dbReference type="Gene3D" id="3.60.120.10">
    <property type="entry name" value="Anthranilate synthase"/>
    <property type="match status" value="1"/>
</dbReference>
<dbReference type="InterPro" id="IPR019999">
    <property type="entry name" value="Anth_synth_I-like"/>
</dbReference>
<dbReference type="GeneID" id="18823034"/>
<dbReference type="GO" id="GO:0005737">
    <property type="term" value="C:cytoplasm"/>
    <property type="evidence" value="ECO:0007669"/>
    <property type="project" value="TreeGrafter"/>
</dbReference>
<evidence type="ECO:0000256" key="4">
    <source>
        <dbReference type="ARBA" id="ARBA00013139"/>
    </source>
</evidence>
<name>K5XKQ7_AGABU</name>
<evidence type="ECO:0000256" key="6">
    <source>
        <dbReference type="ARBA" id="ARBA00022909"/>
    </source>
</evidence>
<dbReference type="UniPathway" id="UPA00077">
    <property type="reaction ID" value="UER00149"/>
</dbReference>
<dbReference type="PRINTS" id="PR00097">
    <property type="entry name" value="ANTSNTHASEII"/>
</dbReference>
<dbReference type="InterPro" id="IPR006221">
    <property type="entry name" value="TrpG/PapA_dom"/>
</dbReference>
<gene>
    <name evidence="13" type="ORF">AGABI1DRAFT_110694</name>
</gene>
<dbReference type="SUPFAM" id="SSF52317">
    <property type="entry name" value="Class I glutamine amidotransferase-like"/>
    <property type="match status" value="1"/>
</dbReference>
<dbReference type="Pfam" id="PF00117">
    <property type="entry name" value="GATase"/>
    <property type="match status" value="1"/>
</dbReference>
<dbReference type="PANTHER" id="PTHR11236:SF18">
    <property type="entry name" value="AMINODEOXYCHORISMATE SYNTHASE"/>
    <property type="match status" value="1"/>
</dbReference>
<dbReference type="Gene3D" id="3.40.50.880">
    <property type="match status" value="1"/>
</dbReference>
<dbReference type="OrthoDB" id="64220at2759"/>
<evidence type="ECO:0000256" key="5">
    <source>
        <dbReference type="ARBA" id="ARBA00022679"/>
    </source>
</evidence>
<comment type="similarity">
    <text evidence="3">In the C-terminal section; belongs to the anthranilate synthase component I family.</text>
</comment>
<protein>
    <recommendedName>
        <fullName evidence="4">aminodeoxychorismate synthase</fullName>
        <ecNumber evidence="4">2.6.1.85</ecNumber>
    </recommendedName>
    <alternativeName>
        <fullName evidence="8">Para-aminobenzoate synthase</fullName>
    </alternativeName>
    <alternativeName>
        <fullName evidence="9">p-aminobenzoic acid synthase</fullName>
    </alternativeName>
</protein>
<dbReference type="InterPro" id="IPR005801">
    <property type="entry name" value="ADC_synthase"/>
</dbReference>
<dbReference type="InterPro" id="IPR017926">
    <property type="entry name" value="GATASE"/>
</dbReference>
<dbReference type="STRING" id="597362.K5XKQ7"/>
<dbReference type="PROSITE" id="PS51273">
    <property type="entry name" value="GATASE_TYPE_1"/>
    <property type="match status" value="1"/>
</dbReference>
<keyword evidence="6" id="KW-0289">Folate biosynthesis</keyword>
<reference evidence="14" key="1">
    <citation type="journal article" date="2012" name="Proc. Natl. Acad. Sci. U.S.A.">
        <title>Genome sequence of the button mushroom Agaricus bisporus reveals mechanisms governing adaptation to a humic-rich ecological niche.</title>
        <authorList>
            <person name="Morin E."/>
            <person name="Kohler A."/>
            <person name="Baker A.R."/>
            <person name="Foulongne-Oriol M."/>
            <person name="Lombard V."/>
            <person name="Nagy L.G."/>
            <person name="Ohm R.A."/>
            <person name="Patyshakuliyeva A."/>
            <person name="Brun A."/>
            <person name="Aerts A.L."/>
            <person name="Bailey A.M."/>
            <person name="Billette C."/>
            <person name="Coutinho P.M."/>
            <person name="Deakin G."/>
            <person name="Doddapaneni H."/>
            <person name="Floudas D."/>
            <person name="Grimwood J."/>
            <person name="Hilden K."/>
            <person name="Kuees U."/>
            <person name="LaButti K.M."/>
            <person name="Lapidus A."/>
            <person name="Lindquist E.A."/>
            <person name="Lucas S.M."/>
            <person name="Murat C."/>
            <person name="Riley R.W."/>
            <person name="Salamov A.A."/>
            <person name="Schmutz J."/>
            <person name="Subramanian V."/>
            <person name="Woesten H.A.B."/>
            <person name="Xu J."/>
            <person name="Eastwood D.C."/>
            <person name="Foster G.D."/>
            <person name="Sonnenberg A.S."/>
            <person name="Cullen D."/>
            <person name="de Vries R.P."/>
            <person name="Lundell T."/>
            <person name="Hibbett D.S."/>
            <person name="Henrissat B."/>
            <person name="Burton K.S."/>
            <person name="Kerrigan R.W."/>
            <person name="Challen M.P."/>
            <person name="Grigoriev I.V."/>
            <person name="Martin F."/>
        </authorList>
    </citation>
    <scope>NUCLEOTIDE SEQUENCE [LARGE SCALE GENOMIC DNA]</scope>
    <source>
        <strain evidence="14">JB137-S8 / ATCC MYA-4627 / FGSC 10392</strain>
    </source>
</reference>
<keyword evidence="7" id="KW-0315">Glutamine amidotransferase</keyword>
<evidence type="ECO:0000256" key="9">
    <source>
        <dbReference type="ARBA" id="ARBA00031904"/>
    </source>
</evidence>
<dbReference type="NCBIfam" id="TIGR00566">
    <property type="entry name" value="trpG_papA"/>
    <property type="match status" value="1"/>
</dbReference>
<dbReference type="EMBL" id="JH971385">
    <property type="protein sequence ID" value="EKM84113.1"/>
    <property type="molecule type" value="Genomic_DNA"/>
</dbReference>
<evidence type="ECO:0000256" key="3">
    <source>
        <dbReference type="ARBA" id="ARBA00005970"/>
    </source>
</evidence>
<dbReference type="KEGG" id="abp:AGABI1DRAFT110694"/>
<dbReference type="Pfam" id="PF04715">
    <property type="entry name" value="Anth_synt_I_N"/>
    <property type="match status" value="1"/>
</dbReference>
<dbReference type="InParanoid" id="K5XKQ7"/>
<dbReference type="CDD" id="cd01743">
    <property type="entry name" value="GATase1_Anthranilate_Synthase"/>
    <property type="match status" value="1"/>
</dbReference>
<dbReference type="Proteomes" id="UP000008493">
    <property type="component" value="Unassembled WGS sequence"/>
</dbReference>
<dbReference type="AlphaFoldDB" id="K5XKQ7"/>
<evidence type="ECO:0000313" key="13">
    <source>
        <dbReference type="EMBL" id="EKM84113.1"/>
    </source>
</evidence>
<dbReference type="GO" id="GO:0046656">
    <property type="term" value="P:folic acid biosynthetic process"/>
    <property type="evidence" value="ECO:0007669"/>
    <property type="project" value="UniProtKB-KW"/>
</dbReference>
<evidence type="ECO:0000313" key="14">
    <source>
        <dbReference type="Proteomes" id="UP000008493"/>
    </source>
</evidence>
<comment type="catalytic activity">
    <reaction evidence="1">
        <text>chorismate + L-glutamine = 4-amino-4-deoxychorismate + L-glutamate</text>
        <dbReference type="Rhea" id="RHEA:11672"/>
        <dbReference type="ChEBI" id="CHEBI:29748"/>
        <dbReference type="ChEBI" id="CHEBI:29985"/>
        <dbReference type="ChEBI" id="CHEBI:58359"/>
        <dbReference type="ChEBI" id="CHEBI:58406"/>
        <dbReference type="EC" id="2.6.1.85"/>
    </reaction>
</comment>
<evidence type="ECO:0000256" key="2">
    <source>
        <dbReference type="ARBA" id="ARBA00005009"/>
    </source>
</evidence>
<dbReference type="FunCoup" id="K5XKQ7">
    <property type="interactions" value="123"/>
</dbReference>
<dbReference type="InterPro" id="IPR010117">
    <property type="entry name" value="PabB_fungal"/>
</dbReference>
<dbReference type="HOGENOM" id="CLU_006493_0_0_1"/>
<dbReference type="InterPro" id="IPR015890">
    <property type="entry name" value="Chorismate_C"/>
</dbReference>
<evidence type="ECO:0000256" key="8">
    <source>
        <dbReference type="ARBA" id="ARBA00031329"/>
    </source>
</evidence>
<dbReference type="EC" id="2.6.1.85" evidence="4"/>
<feature type="domain" description="Glutamine amidotransferase" evidence="10">
    <location>
        <begin position="9"/>
        <end position="201"/>
    </location>
</feature>
<dbReference type="Pfam" id="PF00425">
    <property type="entry name" value="Chorismate_bind"/>
    <property type="match status" value="1"/>
</dbReference>
<dbReference type="InterPro" id="IPR006805">
    <property type="entry name" value="Anth_synth_I_N"/>
</dbReference>
<evidence type="ECO:0000256" key="7">
    <source>
        <dbReference type="ARBA" id="ARBA00022962"/>
    </source>
</evidence>
<dbReference type="OMA" id="DWSVNIR"/>
<dbReference type="RefSeq" id="XP_007325812.1">
    <property type="nucleotide sequence ID" value="XM_007325750.1"/>
</dbReference>